<dbReference type="InterPro" id="IPR050678">
    <property type="entry name" value="DNA_Partitioning_ATPase"/>
</dbReference>
<dbReference type="InterPro" id="IPR027417">
    <property type="entry name" value="P-loop_NTPase"/>
</dbReference>
<dbReference type="EMBL" id="LHXT01000041">
    <property type="protein sequence ID" value="KXA97812.1"/>
    <property type="molecule type" value="Genomic_DNA"/>
</dbReference>
<dbReference type="PIRSF" id="PIRSF009320">
    <property type="entry name" value="Nuc_binding_HP_1000"/>
    <property type="match status" value="1"/>
</dbReference>
<name>A0A656YYW9_9EURY</name>
<evidence type="ECO:0000313" key="2">
    <source>
        <dbReference type="EMBL" id="KXA97812.1"/>
    </source>
</evidence>
<gene>
    <name evidence="2" type="ORF">AKJ39_02975</name>
</gene>
<dbReference type="AlphaFoldDB" id="A0A656YYW9"/>
<dbReference type="PANTHER" id="PTHR13696:SF99">
    <property type="entry name" value="COBYRINIC ACID AC-DIAMIDE SYNTHASE"/>
    <property type="match status" value="1"/>
</dbReference>
<dbReference type="PANTHER" id="PTHR13696">
    <property type="entry name" value="P-LOOP CONTAINING NUCLEOSIDE TRIPHOSPHATE HYDROLASE"/>
    <property type="match status" value="1"/>
</dbReference>
<proteinExistence type="predicted"/>
<reference evidence="2 3" key="1">
    <citation type="journal article" date="2016" name="Sci. Rep.">
        <title>Metabolic traits of an uncultured archaeal lineage -MSBL1- from brine pools of the Red Sea.</title>
        <authorList>
            <person name="Mwirichia R."/>
            <person name="Alam I."/>
            <person name="Rashid M."/>
            <person name="Vinu M."/>
            <person name="Ba-Alawi W."/>
            <person name="Anthony Kamau A."/>
            <person name="Kamanda Ngugi D."/>
            <person name="Goker M."/>
            <person name="Klenk H.P."/>
            <person name="Bajic V."/>
            <person name="Stingl U."/>
        </authorList>
    </citation>
    <scope>NUCLEOTIDE SEQUENCE [LARGE SCALE GENOMIC DNA]</scope>
    <source>
        <strain evidence="2">SCGC-AAA259J03</strain>
    </source>
</reference>
<organism evidence="2 3">
    <name type="scientific">candidate division MSBL1 archaeon SCGC-AAA259J03</name>
    <dbReference type="NCBI Taxonomy" id="1698269"/>
    <lineage>
        <taxon>Archaea</taxon>
        <taxon>Methanobacteriati</taxon>
        <taxon>Methanobacteriota</taxon>
        <taxon>candidate division MSBL1</taxon>
    </lineage>
</organism>
<sequence length="262" mass="29525">MTHRITVSNQKGGVGKTTICLHLAVALADRGRDVLLIDLDPSAYLSVHLGLDEDYYEENENSLAYHLVEGSRSNPEGTILNSDEGVDVISSNYDMRGVEDRLSAERNREMRLKMFLDEVDEDYDYTLVDSPPSLGILYDNAILACRRVVIPIKDEDMSIISIHRALDEIDEIERAFRIDAEILAIVPNLVRPDGVAASTLEGLRNTDGVKEYLTPFEIRQRVAIRRAMKKRTTLYKHKPSCDQTENFEKLADLVVSKCEGDP</sequence>
<dbReference type="Proteomes" id="UP000070257">
    <property type="component" value="Unassembled WGS sequence"/>
</dbReference>
<dbReference type="SUPFAM" id="SSF52540">
    <property type="entry name" value="P-loop containing nucleoside triphosphate hydrolases"/>
    <property type="match status" value="1"/>
</dbReference>
<evidence type="ECO:0000259" key="1">
    <source>
        <dbReference type="Pfam" id="PF13614"/>
    </source>
</evidence>
<feature type="domain" description="AAA" evidence="1">
    <location>
        <begin position="4"/>
        <end position="178"/>
    </location>
</feature>
<keyword evidence="3" id="KW-1185">Reference proteome</keyword>
<dbReference type="Gene3D" id="3.40.50.300">
    <property type="entry name" value="P-loop containing nucleotide triphosphate hydrolases"/>
    <property type="match status" value="1"/>
</dbReference>
<dbReference type="CDD" id="cd02042">
    <property type="entry name" value="ParAB_family"/>
    <property type="match status" value="1"/>
</dbReference>
<dbReference type="Pfam" id="PF13614">
    <property type="entry name" value="AAA_31"/>
    <property type="match status" value="1"/>
</dbReference>
<dbReference type="InterPro" id="IPR025669">
    <property type="entry name" value="AAA_dom"/>
</dbReference>
<accession>A0A656YYW9</accession>
<comment type="caution">
    <text evidence="2">The sequence shown here is derived from an EMBL/GenBank/DDBJ whole genome shotgun (WGS) entry which is preliminary data.</text>
</comment>
<evidence type="ECO:0000313" key="3">
    <source>
        <dbReference type="Proteomes" id="UP000070257"/>
    </source>
</evidence>
<protein>
    <recommendedName>
        <fullName evidence="1">AAA domain-containing protein</fullName>
    </recommendedName>
</protein>